<dbReference type="AlphaFoldDB" id="A0A937XD99"/>
<gene>
    <name evidence="4" type="ORF">FJY75_10130</name>
</gene>
<dbReference type="InterPro" id="IPR050921">
    <property type="entry name" value="T4SS_GSP_E_ATPase"/>
</dbReference>
<dbReference type="PANTHER" id="PTHR30486">
    <property type="entry name" value="TWITCHING MOTILITY PROTEIN PILT"/>
    <property type="match status" value="1"/>
</dbReference>
<organism evidence="4 5">
    <name type="scientific">Eiseniibacteriota bacterium</name>
    <dbReference type="NCBI Taxonomy" id="2212470"/>
    <lineage>
        <taxon>Bacteria</taxon>
        <taxon>Candidatus Eiseniibacteriota</taxon>
    </lineage>
</organism>
<dbReference type="CDD" id="cd01131">
    <property type="entry name" value="PilT"/>
    <property type="match status" value="1"/>
</dbReference>
<dbReference type="SMART" id="SM00382">
    <property type="entry name" value="AAA"/>
    <property type="match status" value="1"/>
</dbReference>
<proteinExistence type="inferred from homology"/>
<comment type="caution">
    <text evidence="4">The sequence shown here is derived from an EMBL/GenBank/DDBJ whole genome shotgun (WGS) entry which is preliminary data.</text>
</comment>
<feature type="region of interest" description="Disordered" evidence="2">
    <location>
        <begin position="291"/>
        <end position="352"/>
    </location>
</feature>
<sequence length="352" mass="38586">GVARFRANFYLQRGTIAGALRSIPLGVPRLEELNLPVAVADLVGKPRGLILVTGTVGSGKSTTLAAMIHHINRTTGRNIITVEDPIEFLHWNIQSIISQREVGQDTVSYLAALRCILRQDPDVILIGEIRDRETMSVALMAADTGHLVLSTLHTTDAAQTINRIISFYPPHQHEEVRYLLAGSLQAVVSMRLIPRADAPGRVPAVELMVNTETIRECLRDRDQTPRIRDVIAEGVNQYGMQTFDQSLMDLYRRGLIGLDEALKHATTPTEFELRLKGIEATSDQTWEAIDQRRGEGPAAGAPAPAPARGDAAPRPRSAGKEDRREGQTAATLFPELGPRTRRAAADRGHRSA</sequence>
<dbReference type="InterPro" id="IPR006321">
    <property type="entry name" value="PilT/PilU"/>
</dbReference>
<dbReference type="GO" id="GO:0016887">
    <property type="term" value="F:ATP hydrolysis activity"/>
    <property type="evidence" value="ECO:0007669"/>
    <property type="project" value="InterPro"/>
</dbReference>
<dbReference type="PROSITE" id="PS00662">
    <property type="entry name" value="T2SP_E"/>
    <property type="match status" value="1"/>
</dbReference>
<dbReference type="InterPro" id="IPR003593">
    <property type="entry name" value="AAA+_ATPase"/>
</dbReference>
<dbReference type="EMBL" id="VGIY01000286">
    <property type="protein sequence ID" value="MBM3318192.1"/>
    <property type="molecule type" value="Genomic_DNA"/>
</dbReference>
<dbReference type="GO" id="GO:0005524">
    <property type="term" value="F:ATP binding"/>
    <property type="evidence" value="ECO:0007669"/>
    <property type="project" value="InterPro"/>
</dbReference>
<name>A0A937XD99_UNCEI</name>
<dbReference type="InterPro" id="IPR001482">
    <property type="entry name" value="T2SS/T4SS_dom"/>
</dbReference>
<reference evidence="4" key="1">
    <citation type="submission" date="2019-03" db="EMBL/GenBank/DDBJ databases">
        <title>Lake Tanganyika Metagenome-Assembled Genomes (MAGs).</title>
        <authorList>
            <person name="Tran P."/>
        </authorList>
    </citation>
    <scope>NUCLEOTIDE SEQUENCE</scope>
    <source>
        <strain evidence="4">M_DeepCast_400m_m2_100</strain>
    </source>
</reference>
<dbReference type="PANTHER" id="PTHR30486:SF12">
    <property type="entry name" value="TYPE IV PILUS ATPASE PILU"/>
    <property type="match status" value="1"/>
</dbReference>
<feature type="domain" description="Bacterial type II secretion system protein E" evidence="3">
    <location>
        <begin position="117"/>
        <end position="131"/>
    </location>
</feature>
<dbReference type="Proteomes" id="UP000748308">
    <property type="component" value="Unassembled WGS sequence"/>
</dbReference>
<evidence type="ECO:0000313" key="4">
    <source>
        <dbReference type="EMBL" id="MBM3318192.1"/>
    </source>
</evidence>
<evidence type="ECO:0000259" key="3">
    <source>
        <dbReference type="PROSITE" id="PS00662"/>
    </source>
</evidence>
<dbReference type="NCBIfam" id="TIGR01420">
    <property type="entry name" value="pilT_fam"/>
    <property type="match status" value="1"/>
</dbReference>
<evidence type="ECO:0000313" key="5">
    <source>
        <dbReference type="Proteomes" id="UP000748308"/>
    </source>
</evidence>
<dbReference type="InterPro" id="IPR027417">
    <property type="entry name" value="P-loop_NTPase"/>
</dbReference>
<dbReference type="SUPFAM" id="SSF52540">
    <property type="entry name" value="P-loop containing nucleoside triphosphate hydrolases"/>
    <property type="match status" value="1"/>
</dbReference>
<accession>A0A937XD99</accession>
<dbReference type="Pfam" id="PF00437">
    <property type="entry name" value="T2SSE"/>
    <property type="match status" value="1"/>
</dbReference>
<feature type="compositionally biased region" description="Basic and acidic residues" evidence="2">
    <location>
        <begin position="343"/>
        <end position="352"/>
    </location>
</feature>
<comment type="similarity">
    <text evidence="1">Belongs to the GSP E family.</text>
</comment>
<protein>
    <submittedName>
        <fullName evidence="4">PilT/PilU family type 4a pilus ATPase</fullName>
    </submittedName>
</protein>
<dbReference type="Gene3D" id="3.40.50.300">
    <property type="entry name" value="P-loop containing nucleotide triphosphate hydrolases"/>
    <property type="match status" value="1"/>
</dbReference>
<evidence type="ECO:0000256" key="1">
    <source>
        <dbReference type="ARBA" id="ARBA00006611"/>
    </source>
</evidence>
<evidence type="ECO:0000256" key="2">
    <source>
        <dbReference type="SAM" id="MobiDB-lite"/>
    </source>
</evidence>
<feature type="compositionally biased region" description="Low complexity" evidence="2">
    <location>
        <begin position="296"/>
        <end position="316"/>
    </location>
</feature>
<feature type="non-terminal residue" evidence="4">
    <location>
        <position position="1"/>
    </location>
</feature>